<evidence type="ECO:0000313" key="3">
    <source>
        <dbReference type="Proteomes" id="UP001431209"/>
    </source>
</evidence>
<dbReference type="AlphaFoldDB" id="A0AAW2Z867"/>
<feature type="non-terminal residue" evidence="2">
    <location>
        <position position="177"/>
    </location>
</feature>
<gene>
    <name evidence="2" type="ORF">AKO1_011927</name>
</gene>
<comment type="caution">
    <text evidence="2">The sequence shown here is derived from an EMBL/GenBank/DDBJ whole genome shotgun (WGS) entry which is preliminary data.</text>
</comment>
<dbReference type="Proteomes" id="UP001431209">
    <property type="component" value="Unassembled WGS sequence"/>
</dbReference>
<accession>A0AAW2Z867</accession>
<dbReference type="EMBL" id="JAOPGA020001155">
    <property type="protein sequence ID" value="KAL0485620.1"/>
    <property type="molecule type" value="Genomic_DNA"/>
</dbReference>
<feature type="region of interest" description="Disordered" evidence="1">
    <location>
        <begin position="157"/>
        <end position="177"/>
    </location>
</feature>
<feature type="non-terminal residue" evidence="2">
    <location>
        <position position="1"/>
    </location>
</feature>
<organism evidence="2 3">
    <name type="scientific">Acrasis kona</name>
    <dbReference type="NCBI Taxonomy" id="1008807"/>
    <lineage>
        <taxon>Eukaryota</taxon>
        <taxon>Discoba</taxon>
        <taxon>Heterolobosea</taxon>
        <taxon>Tetramitia</taxon>
        <taxon>Eutetramitia</taxon>
        <taxon>Acrasidae</taxon>
        <taxon>Acrasis</taxon>
    </lineage>
</organism>
<evidence type="ECO:0000313" key="2">
    <source>
        <dbReference type="EMBL" id="KAL0485620.1"/>
    </source>
</evidence>
<reference evidence="2 3" key="1">
    <citation type="submission" date="2024-03" db="EMBL/GenBank/DDBJ databases">
        <title>The Acrasis kona genome and developmental transcriptomes reveal deep origins of eukaryotic multicellular pathways.</title>
        <authorList>
            <person name="Sheikh S."/>
            <person name="Fu C.-J."/>
            <person name="Brown M.W."/>
            <person name="Baldauf S.L."/>
        </authorList>
    </citation>
    <scope>NUCLEOTIDE SEQUENCE [LARGE SCALE GENOMIC DNA]</scope>
    <source>
        <strain evidence="2 3">ATCC MYA-3509</strain>
    </source>
</reference>
<name>A0AAW2Z867_9EUKA</name>
<proteinExistence type="predicted"/>
<protein>
    <submittedName>
        <fullName evidence="2">Uncharacterized protein</fullName>
    </submittedName>
</protein>
<evidence type="ECO:0000256" key="1">
    <source>
        <dbReference type="SAM" id="MobiDB-lite"/>
    </source>
</evidence>
<keyword evidence="3" id="KW-1185">Reference proteome</keyword>
<sequence>FNTTPSSKSVWNPEEKYKLNGKVDDGLLICYKTDATSALKNKHKIQHIMLVINNKLNKIPFDNPQKMQPSKYAADGANVRYLVKIDREVVRNKNPSHIKIKFDDSNLISEVLVLRYEVRLLEMAMIQKITLGVKENLAPTIKREVTNFLNPKLLKSPHSNVVTPKKSSLKQNSATNL</sequence>